<dbReference type="InterPro" id="IPR011009">
    <property type="entry name" value="Kinase-like_dom_sf"/>
</dbReference>
<dbReference type="Proteomes" id="UP000251891">
    <property type="component" value="Unassembled WGS sequence"/>
</dbReference>
<proteinExistence type="predicted"/>
<dbReference type="PROSITE" id="PS51318">
    <property type="entry name" value="TAT"/>
    <property type="match status" value="1"/>
</dbReference>
<feature type="domain" description="Aminoglycoside phosphotransferase" evidence="1">
    <location>
        <begin position="37"/>
        <end position="269"/>
    </location>
</feature>
<keyword evidence="2" id="KW-0808">Transferase</keyword>
<dbReference type="GO" id="GO:0016740">
    <property type="term" value="F:transferase activity"/>
    <property type="evidence" value="ECO:0007669"/>
    <property type="project" value="UniProtKB-KW"/>
</dbReference>
<comment type="caution">
    <text evidence="2">The sequence shown here is derived from an EMBL/GenBank/DDBJ whole genome shotgun (WGS) entry which is preliminary data.</text>
</comment>
<dbReference type="EMBL" id="QLYX01000002">
    <property type="protein sequence ID" value="RAY16088.1"/>
    <property type="molecule type" value="Genomic_DNA"/>
</dbReference>
<gene>
    <name evidence="2" type="ORF">DPM19_03910</name>
</gene>
<dbReference type="RefSeq" id="WP_111863430.1">
    <property type="nucleotide sequence ID" value="NZ_QLYX01000002.1"/>
</dbReference>
<dbReference type="Pfam" id="PF01636">
    <property type="entry name" value="APH"/>
    <property type="match status" value="1"/>
</dbReference>
<dbReference type="InterPro" id="IPR002575">
    <property type="entry name" value="Aminoglycoside_PTrfase"/>
</dbReference>
<accession>A0A365HAQ4</accession>
<dbReference type="AlphaFoldDB" id="A0A365HAQ4"/>
<dbReference type="Gene3D" id="3.30.200.20">
    <property type="entry name" value="Phosphorylase Kinase, domain 1"/>
    <property type="match status" value="1"/>
</dbReference>
<reference evidence="2 3" key="1">
    <citation type="submission" date="2018-06" db="EMBL/GenBank/DDBJ databases">
        <title>Actinomadura craniellae sp. nov. isolated from marine sponge Craniella sp.</title>
        <authorList>
            <person name="Li L."/>
            <person name="Xu Q.H."/>
            <person name="Lin H.W."/>
            <person name="Lu Y.H."/>
        </authorList>
    </citation>
    <scope>NUCLEOTIDE SEQUENCE [LARGE SCALE GENOMIC DNA]</scope>
    <source>
        <strain evidence="2 3">LHW63021</strain>
    </source>
</reference>
<dbReference type="SUPFAM" id="SSF56112">
    <property type="entry name" value="Protein kinase-like (PK-like)"/>
    <property type="match status" value="1"/>
</dbReference>
<organism evidence="2 3">
    <name type="scientific">Actinomadura craniellae</name>
    <dbReference type="NCBI Taxonomy" id="2231787"/>
    <lineage>
        <taxon>Bacteria</taxon>
        <taxon>Bacillati</taxon>
        <taxon>Actinomycetota</taxon>
        <taxon>Actinomycetes</taxon>
        <taxon>Streptosporangiales</taxon>
        <taxon>Thermomonosporaceae</taxon>
        <taxon>Actinomadura</taxon>
    </lineage>
</organism>
<dbReference type="OrthoDB" id="3837852at2"/>
<evidence type="ECO:0000313" key="2">
    <source>
        <dbReference type="EMBL" id="RAY16088.1"/>
    </source>
</evidence>
<protein>
    <submittedName>
        <fullName evidence="2">Aminoglycoside phosphotransferase</fullName>
    </submittedName>
</protein>
<evidence type="ECO:0000259" key="1">
    <source>
        <dbReference type="Pfam" id="PF01636"/>
    </source>
</evidence>
<evidence type="ECO:0000313" key="3">
    <source>
        <dbReference type="Proteomes" id="UP000251891"/>
    </source>
</evidence>
<keyword evidence="3" id="KW-1185">Reference proteome</keyword>
<dbReference type="Gene3D" id="3.90.1200.10">
    <property type="match status" value="1"/>
</dbReference>
<name>A0A365HAQ4_9ACTN</name>
<dbReference type="InterPro" id="IPR006311">
    <property type="entry name" value="TAT_signal"/>
</dbReference>
<sequence>MPTTETPETAPPPARLLRRWDLGEVSACVPVGEGRSRRIDASAGRFLLREYTTTTRRELLFRHSVLAALAAAGLPVHPAAPARDGRTVLQSEGRRYALFPWAEGRRLGGLELSLTQCHRLGGLLGRVHAELDALTPPVQQSLLVPTPHAAEAVATIDGLLAALPADGDDFDALAERRLRERRALLVELSDHQPPEAEIMAMGHVHGDFHDRNLLYGWSGSVAAVLGWDRLRVAPLAGELVQAAISLFGHPDERGLDLDRVAAFLGGHAEELPLDPGQICSAVHRLWWERLCDFRPLRRRYLDHDRSSDHLFPGAAALVEWWTPRLDLTLDVFARPYSSAS</sequence>